<evidence type="ECO:0008006" key="5">
    <source>
        <dbReference type="Google" id="ProtNLM"/>
    </source>
</evidence>
<feature type="compositionally biased region" description="Basic residues" evidence="2">
    <location>
        <begin position="102"/>
        <end position="126"/>
    </location>
</feature>
<name>A0AAP8QGH2_BRELA</name>
<feature type="coiled-coil region" evidence="1">
    <location>
        <begin position="22"/>
        <end position="53"/>
    </location>
</feature>
<proteinExistence type="predicted"/>
<keyword evidence="1" id="KW-0175">Coiled coil</keyword>
<dbReference type="EMBL" id="PRKQ01000004">
    <property type="protein sequence ID" value="PPB10551.1"/>
    <property type="molecule type" value="Genomic_DNA"/>
</dbReference>
<evidence type="ECO:0000256" key="1">
    <source>
        <dbReference type="SAM" id="Coils"/>
    </source>
</evidence>
<reference evidence="3 4" key="1">
    <citation type="submission" date="2018-02" db="EMBL/GenBank/DDBJ databases">
        <title>Comparative analysis of genomes of three Brevibacillus laterosporus strains producers of potent antimicrobials isolated from silage.</title>
        <authorList>
            <person name="Kojic M."/>
            <person name="Miljkovic M."/>
            <person name="Studholme D."/>
            <person name="Filipic B."/>
        </authorList>
    </citation>
    <scope>NUCLEOTIDE SEQUENCE [LARGE SCALE GENOMIC DNA]</scope>
    <source>
        <strain evidence="3 4">BGSP11</strain>
    </source>
</reference>
<evidence type="ECO:0000313" key="4">
    <source>
        <dbReference type="Proteomes" id="UP000239759"/>
    </source>
</evidence>
<dbReference type="AlphaFoldDB" id="A0AAP8QGH2"/>
<gene>
    <name evidence="3" type="ORF">C4A77_05095</name>
</gene>
<dbReference type="Proteomes" id="UP000239759">
    <property type="component" value="Unassembled WGS sequence"/>
</dbReference>
<sequence>MFLFPTYNIVLKTKGKEKNMAKQNLQKQNIKNRQKKSKKKNQALQELDALETALVNNWIDDSSDFYIQEEETSIPQSANEVETLLQESSQQEMEISKPNRPQPKKRKQRSRRKPKRSSSPSSKRKSTYPALKLVGSTNIPQSQRHFITKWTEEEKSPNEETGYSGVPSYYEESGSRSVALEARESDEFYPDLPHHVAQFICTMPGVFGLTDQHLQPLSALTRHLQDFLITEKKIDEQIESNKTDVSTIEDKQANNIQSNHSQVSLVPTPNQLETIKLQQVGKESFTLQQGRVRTKLTIDLTEPFQEMKYVFMATTNVPFCFAVVEKKESNRVTIEIIRQIANREISGQVEWIAVGEKVENQVVQDIG</sequence>
<comment type="caution">
    <text evidence="3">The sequence shown here is derived from an EMBL/GenBank/DDBJ whole genome shotgun (WGS) entry which is preliminary data.</text>
</comment>
<feature type="compositionally biased region" description="Polar residues" evidence="2">
    <location>
        <begin position="82"/>
        <end position="93"/>
    </location>
</feature>
<evidence type="ECO:0000256" key="2">
    <source>
        <dbReference type="SAM" id="MobiDB-lite"/>
    </source>
</evidence>
<organism evidence="3 4">
    <name type="scientific">Brevibacillus laterosporus</name>
    <name type="common">Bacillus laterosporus</name>
    <dbReference type="NCBI Taxonomy" id="1465"/>
    <lineage>
        <taxon>Bacteria</taxon>
        <taxon>Bacillati</taxon>
        <taxon>Bacillota</taxon>
        <taxon>Bacilli</taxon>
        <taxon>Bacillales</taxon>
        <taxon>Paenibacillaceae</taxon>
        <taxon>Brevibacillus</taxon>
    </lineage>
</organism>
<evidence type="ECO:0000313" key="3">
    <source>
        <dbReference type="EMBL" id="PPB10551.1"/>
    </source>
</evidence>
<feature type="region of interest" description="Disordered" evidence="2">
    <location>
        <begin position="82"/>
        <end position="135"/>
    </location>
</feature>
<accession>A0AAP8QGH2</accession>
<dbReference type="NCBIfam" id="NF012201">
    <property type="entry name" value="WIAG-tail"/>
    <property type="match status" value="1"/>
</dbReference>
<protein>
    <recommendedName>
        <fullName evidence="5">WIAG-tail domain</fullName>
    </recommendedName>
</protein>